<dbReference type="Pfam" id="PF13103">
    <property type="entry name" value="TonB_2"/>
    <property type="match status" value="1"/>
</dbReference>
<keyword evidence="3" id="KW-1133">Transmembrane helix</keyword>
<gene>
    <name evidence="6" type="ORF">P0Y50_07115</name>
</gene>
<dbReference type="EMBL" id="CP119326">
    <property type="protein sequence ID" value="WEK41371.1"/>
    <property type="molecule type" value="Genomic_DNA"/>
</dbReference>
<dbReference type="Proteomes" id="UP001213664">
    <property type="component" value="Chromosome"/>
</dbReference>
<dbReference type="InterPro" id="IPR006260">
    <property type="entry name" value="TonB/TolA_C"/>
</dbReference>
<dbReference type="NCBIfam" id="TIGR01352">
    <property type="entry name" value="tonB_Cterm"/>
    <property type="match status" value="1"/>
</dbReference>
<keyword evidence="2" id="KW-0812">Transmembrane</keyword>
<evidence type="ECO:0000256" key="1">
    <source>
        <dbReference type="ARBA" id="ARBA00004167"/>
    </source>
</evidence>
<evidence type="ECO:0000259" key="5">
    <source>
        <dbReference type="PROSITE" id="PS52015"/>
    </source>
</evidence>
<protein>
    <submittedName>
        <fullName evidence="6">Energy transducer TonB</fullName>
    </submittedName>
</protein>
<dbReference type="SUPFAM" id="SSF74653">
    <property type="entry name" value="TolA/TonB C-terminal domain"/>
    <property type="match status" value="1"/>
</dbReference>
<sequence length="64" mass="7068">MNQAPKEHRRVLSAVLERSSGHAALDREALALLERAQPLPAPPAETPGERITLIVPVEFFTRGR</sequence>
<keyword evidence="4" id="KW-0472">Membrane</keyword>
<proteinExistence type="predicted"/>
<evidence type="ECO:0000256" key="3">
    <source>
        <dbReference type="ARBA" id="ARBA00022989"/>
    </source>
</evidence>
<evidence type="ECO:0000256" key="4">
    <source>
        <dbReference type="ARBA" id="ARBA00023136"/>
    </source>
</evidence>
<dbReference type="Gene3D" id="3.30.1150.10">
    <property type="match status" value="1"/>
</dbReference>
<dbReference type="AlphaFoldDB" id="A0AAJ5X2D5"/>
<dbReference type="PROSITE" id="PS52015">
    <property type="entry name" value="TONB_CTD"/>
    <property type="match status" value="1"/>
</dbReference>
<reference evidence="6" key="1">
    <citation type="submission" date="2023-03" db="EMBL/GenBank/DDBJ databases">
        <title>Andean soil-derived lignocellulolytic bacterial consortium as a source of novel taxa and putative plastic-active enzymes.</title>
        <authorList>
            <person name="Diaz-Garcia L."/>
            <person name="Chuvochina M."/>
            <person name="Feuerriegel G."/>
            <person name="Bunk B."/>
            <person name="Sproer C."/>
            <person name="Streit W.R."/>
            <person name="Rodriguez L.M."/>
            <person name="Overmann J."/>
            <person name="Jimenez D.J."/>
        </authorList>
    </citation>
    <scope>NUCLEOTIDE SEQUENCE</scope>
    <source>
        <strain evidence="6">MAG 833</strain>
    </source>
</reference>
<evidence type="ECO:0000313" key="7">
    <source>
        <dbReference type="Proteomes" id="UP001213664"/>
    </source>
</evidence>
<comment type="subcellular location">
    <subcellularLocation>
        <location evidence="1">Membrane</location>
        <topology evidence="1">Single-pass membrane protein</topology>
    </subcellularLocation>
</comment>
<dbReference type="GO" id="GO:0055085">
    <property type="term" value="P:transmembrane transport"/>
    <property type="evidence" value="ECO:0007669"/>
    <property type="project" value="InterPro"/>
</dbReference>
<organism evidence="6 7">
    <name type="scientific">Candidatus Brevundimonas colombiensis</name>
    <dbReference type="NCBI Taxonomy" id="3121376"/>
    <lineage>
        <taxon>Bacteria</taxon>
        <taxon>Pseudomonadati</taxon>
        <taxon>Pseudomonadota</taxon>
        <taxon>Alphaproteobacteria</taxon>
        <taxon>Caulobacterales</taxon>
        <taxon>Caulobacteraceae</taxon>
        <taxon>Brevundimonas</taxon>
    </lineage>
</organism>
<name>A0AAJ5X2D5_9CAUL</name>
<accession>A0AAJ5X2D5</accession>
<evidence type="ECO:0000256" key="2">
    <source>
        <dbReference type="ARBA" id="ARBA00022692"/>
    </source>
</evidence>
<dbReference type="InterPro" id="IPR037682">
    <property type="entry name" value="TonB_C"/>
</dbReference>
<dbReference type="GO" id="GO:0016020">
    <property type="term" value="C:membrane"/>
    <property type="evidence" value="ECO:0007669"/>
    <property type="project" value="UniProtKB-SubCell"/>
</dbReference>
<feature type="domain" description="TonB C-terminal" evidence="5">
    <location>
        <begin position="1"/>
        <end position="64"/>
    </location>
</feature>
<evidence type="ECO:0000313" key="6">
    <source>
        <dbReference type="EMBL" id="WEK41371.1"/>
    </source>
</evidence>